<dbReference type="SMART" id="SM00345">
    <property type="entry name" value="HTH_GNTR"/>
    <property type="match status" value="1"/>
</dbReference>
<dbReference type="InterPro" id="IPR008920">
    <property type="entry name" value="TF_FadR/GntR_C"/>
</dbReference>
<dbReference type="InterPro" id="IPR036390">
    <property type="entry name" value="WH_DNA-bd_sf"/>
</dbReference>
<dbReference type="EMBL" id="JARJLM010000464">
    <property type="protein sequence ID" value="MDF3836878.1"/>
    <property type="molecule type" value="Genomic_DNA"/>
</dbReference>
<accession>A0ABT6AWY6</accession>
<evidence type="ECO:0000256" key="2">
    <source>
        <dbReference type="ARBA" id="ARBA00023125"/>
    </source>
</evidence>
<keyword evidence="3" id="KW-0804">Transcription</keyword>
<keyword evidence="2" id="KW-0238">DNA-binding</keyword>
<dbReference type="PROSITE" id="PS50949">
    <property type="entry name" value="HTH_GNTR"/>
    <property type="match status" value="1"/>
</dbReference>
<evidence type="ECO:0000313" key="5">
    <source>
        <dbReference type="EMBL" id="MDF3836878.1"/>
    </source>
</evidence>
<protein>
    <submittedName>
        <fullName evidence="5">GntR family transcriptional regulator</fullName>
    </submittedName>
</protein>
<dbReference type="SMART" id="SM00895">
    <property type="entry name" value="FCD"/>
    <property type="match status" value="1"/>
</dbReference>
<dbReference type="InterPro" id="IPR036388">
    <property type="entry name" value="WH-like_DNA-bd_sf"/>
</dbReference>
<dbReference type="PANTHER" id="PTHR43537">
    <property type="entry name" value="TRANSCRIPTIONAL REGULATOR, GNTR FAMILY"/>
    <property type="match status" value="1"/>
</dbReference>
<keyword evidence="6" id="KW-1185">Reference proteome</keyword>
<evidence type="ECO:0000259" key="4">
    <source>
        <dbReference type="PROSITE" id="PS50949"/>
    </source>
</evidence>
<dbReference type="InterPro" id="IPR000524">
    <property type="entry name" value="Tscrpt_reg_HTH_GntR"/>
</dbReference>
<dbReference type="CDD" id="cd07377">
    <property type="entry name" value="WHTH_GntR"/>
    <property type="match status" value="1"/>
</dbReference>
<keyword evidence="1" id="KW-0805">Transcription regulation</keyword>
<reference evidence="5 6" key="1">
    <citation type="submission" date="2023-03" db="EMBL/GenBank/DDBJ databases">
        <title>Draft assemblies of triclosan tolerant bacteria isolated from returned activated sludge.</title>
        <authorList>
            <person name="Van Hamelsveld S."/>
        </authorList>
    </citation>
    <scope>NUCLEOTIDE SEQUENCE [LARGE SCALE GENOMIC DNA]</scope>
    <source>
        <strain evidence="5 6">GW210010_S58</strain>
    </source>
</reference>
<organism evidence="5 6">
    <name type="scientific">Cupriavidus basilensis</name>
    <dbReference type="NCBI Taxonomy" id="68895"/>
    <lineage>
        <taxon>Bacteria</taxon>
        <taxon>Pseudomonadati</taxon>
        <taxon>Pseudomonadota</taxon>
        <taxon>Betaproteobacteria</taxon>
        <taxon>Burkholderiales</taxon>
        <taxon>Burkholderiaceae</taxon>
        <taxon>Cupriavidus</taxon>
    </lineage>
</organism>
<dbReference type="Pfam" id="PF07729">
    <property type="entry name" value="FCD"/>
    <property type="match status" value="1"/>
</dbReference>
<dbReference type="Pfam" id="PF00392">
    <property type="entry name" value="GntR"/>
    <property type="match status" value="1"/>
</dbReference>
<comment type="caution">
    <text evidence="5">The sequence shown here is derived from an EMBL/GenBank/DDBJ whole genome shotgun (WGS) entry which is preliminary data.</text>
</comment>
<evidence type="ECO:0000313" key="6">
    <source>
        <dbReference type="Proteomes" id="UP001216674"/>
    </source>
</evidence>
<dbReference type="Gene3D" id="1.10.10.10">
    <property type="entry name" value="Winged helix-like DNA-binding domain superfamily/Winged helix DNA-binding domain"/>
    <property type="match status" value="1"/>
</dbReference>
<dbReference type="Proteomes" id="UP001216674">
    <property type="component" value="Unassembled WGS sequence"/>
</dbReference>
<gene>
    <name evidence="5" type="ORF">P3W85_28590</name>
</gene>
<feature type="domain" description="HTH gntR-type" evidence="4">
    <location>
        <begin position="11"/>
        <end position="78"/>
    </location>
</feature>
<name>A0ABT6AWY6_9BURK</name>
<evidence type="ECO:0000256" key="1">
    <source>
        <dbReference type="ARBA" id="ARBA00023015"/>
    </source>
</evidence>
<dbReference type="PANTHER" id="PTHR43537:SF5">
    <property type="entry name" value="UXU OPERON TRANSCRIPTIONAL REGULATOR"/>
    <property type="match status" value="1"/>
</dbReference>
<evidence type="ECO:0000256" key="3">
    <source>
        <dbReference type="ARBA" id="ARBA00023163"/>
    </source>
</evidence>
<dbReference type="SUPFAM" id="SSF46785">
    <property type="entry name" value="Winged helix' DNA-binding domain"/>
    <property type="match status" value="1"/>
</dbReference>
<dbReference type="Gene3D" id="1.20.120.530">
    <property type="entry name" value="GntR ligand-binding domain-like"/>
    <property type="match status" value="1"/>
</dbReference>
<dbReference type="InterPro" id="IPR011711">
    <property type="entry name" value="GntR_C"/>
</dbReference>
<sequence>MTETFEWQGRVRLVEEVAQVLRQRIYRGVYPPGKPLRQVEISEDLKISRTPLREALRILEREGLVSAETARGVTVVSADFRQLMDAYELREVIDGLAARLAASRASELAGAPLRAVIDTQRGSLEPWLPEVYTAANVEFHTAIIGLAANEYLARQVPIVHMTSQVFAPRILFAKDRALAAIGEHEQIVAAIERADADQAEHLARLHIRNSMARLRTLAQSATGDAAAIASA</sequence>
<proteinExistence type="predicted"/>
<dbReference type="SUPFAM" id="SSF48008">
    <property type="entry name" value="GntR ligand-binding domain-like"/>
    <property type="match status" value="1"/>
</dbReference>
<dbReference type="RefSeq" id="WP_276267224.1">
    <property type="nucleotide sequence ID" value="NZ_JARJLM010000464.1"/>
</dbReference>